<sequence length="422" mass="43722">MHNHIGHMLLVLSLVAPYRLVLCTVEERNGTWEAYDVTFTRRILGTNSTTSASGGYTARATGTLALYCLFGLFVLASVSTCVLGIIVTLQWPNPRICCYRTPYADIPTSESLGCCALHRVNIGFSVTWLALLVLLVLALVVYLIAAAAVLALIHAVIAYRLIKQLKMAPQSSPPNQIALAIDIRHVMGGLVTGVAVDCPLPGVPVPGIPVINVPMTVALVEAPLQTHINFNNDNGGGGAGNNRAGDGSNGCHAGSSRRVGRVDDSGCAWRMAGVGMSDEEAATSAAEQQDFGRQSGPPVEADTHPETSSRVAANWRPAPVLTPPAAVTAHSDAPIGDVSMAVNSSQDQPTHLPCNITSYRDGAGQLQAHSEQLQEGHEKAGVAVQRGGSTSPCAGPGATSRPRSGGGEAAIAPGISGGTPPA</sequence>
<evidence type="ECO:0000256" key="1">
    <source>
        <dbReference type="SAM" id="MobiDB-lite"/>
    </source>
</evidence>
<dbReference type="Proteomes" id="UP001165090">
    <property type="component" value="Unassembled WGS sequence"/>
</dbReference>
<evidence type="ECO:0000313" key="4">
    <source>
        <dbReference type="Proteomes" id="UP001165090"/>
    </source>
</evidence>
<protein>
    <submittedName>
        <fullName evidence="3">Uncharacterized protein</fullName>
    </submittedName>
</protein>
<keyword evidence="4" id="KW-1185">Reference proteome</keyword>
<organism evidence="3 4">
    <name type="scientific">Volvox africanus</name>
    <dbReference type="NCBI Taxonomy" id="51714"/>
    <lineage>
        <taxon>Eukaryota</taxon>
        <taxon>Viridiplantae</taxon>
        <taxon>Chlorophyta</taxon>
        <taxon>core chlorophytes</taxon>
        <taxon>Chlorophyceae</taxon>
        <taxon>CS clade</taxon>
        <taxon>Chlamydomonadales</taxon>
        <taxon>Volvocaceae</taxon>
        <taxon>Volvox</taxon>
    </lineage>
</organism>
<feature type="transmembrane region" description="Helical" evidence="2">
    <location>
        <begin position="64"/>
        <end position="86"/>
    </location>
</feature>
<feature type="region of interest" description="Disordered" evidence="1">
    <location>
        <begin position="231"/>
        <end position="261"/>
    </location>
</feature>
<name>A0ABQ5SG45_9CHLO</name>
<proteinExistence type="predicted"/>
<gene>
    <name evidence="3" type="ORF">VaNZ11_013372</name>
</gene>
<keyword evidence="2" id="KW-0472">Membrane</keyword>
<comment type="caution">
    <text evidence="3">The sequence shown here is derived from an EMBL/GenBank/DDBJ whole genome shotgun (WGS) entry which is preliminary data.</text>
</comment>
<feature type="compositionally biased region" description="Low complexity" evidence="1">
    <location>
        <begin position="241"/>
        <end position="250"/>
    </location>
</feature>
<feature type="region of interest" description="Disordered" evidence="1">
    <location>
        <begin position="278"/>
        <end position="317"/>
    </location>
</feature>
<evidence type="ECO:0000256" key="2">
    <source>
        <dbReference type="SAM" id="Phobius"/>
    </source>
</evidence>
<feature type="transmembrane region" description="Helical" evidence="2">
    <location>
        <begin position="128"/>
        <end position="157"/>
    </location>
</feature>
<keyword evidence="2" id="KW-0812">Transmembrane</keyword>
<accession>A0ABQ5SG45</accession>
<feature type="region of interest" description="Disordered" evidence="1">
    <location>
        <begin position="380"/>
        <end position="422"/>
    </location>
</feature>
<dbReference type="EMBL" id="BSDZ01000080">
    <property type="protein sequence ID" value="GLI68830.1"/>
    <property type="molecule type" value="Genomic_DNA"/>
</dbReference>
<evidence type="ECO:0000313" key="3">
    <source>
        <dbReference type="EMBL" id="GLI68830.1"/>
    </source>
</evidence>
<reference evidence="3 4" key="1">
    <citation type="journal article" date="2023" name="IScience">
        <title>Expanded male sex-determining region conserved during the evolution of homothallism in the green alga Volvox.</title>
        <authorList>
            <person name="Yamamoto K."/>
            <person name="Matsuzaki R."/>
            <person name="Mahakham W."/>
            <person name="Heman W."/>
            <person name="Sekimoto H."/>
            <person name="Kawachi M."/>
            <person name="Minakuchi Y."/>
            <person name="Toyoda A."/>
            <person name="Nozaki H."/>
        </authorList>
    </citation>
    <scope>NUCLEOTIDE SEQUENCE [LARGE SCALE GENOMIC DNA]</scope>
    <source>
        <strain evidence="3 4">NIES-4468</strain>
    </source>
</reference>
<keyword evidence="2" id="KW-1133">Transmembrane helix</keyword>